<reference evidence="1 2" key="1">
    <citation type="submission" date="2016-09" db="EMBL/GenBank/DDBJ databases">
        <authorList>
            <person name="Capua I."/>
            <person name="De Benedictis P."/>
            <person name="Joannis T."/>
            <person name="Lombin L.H."/>
            <person name="Cattoli G."/>
        </authorList>
    </citation>
    <scope>NUCLEOTIDE SEQUENCE [LARGE SCALE GENOMIC DNA]</scope>
    <source>
        <strain evidence="1 2">IMI 309357</strain>
    </source>
</reference>
<proteinExistence type="predicted"/>
<dbReference type="EMBL" id="MJBS01000002">
    <property type="protein sequence ID" value="OHF04489.1"/>
    <property type="molecule type" value="Genomic_DNA"/>
</dbReference>
<name>A0A1G4BST7_9PEZI</name>
<dbReference type="GeneID" id="34553509"/>
<dbReference type="AlphaFoldDB" id="A0A1G4BST7"/>
<comment type="caution">
    <text evidence="1">The sequence shown here is derived from an EMBL/GenBank/DDBJ whole genome shotgun (WGS) entry which is preliminary data.</text>
</comment>
<accession>A0A1G4BST7</accession>
<keyword evidence="2" id="KW-1185">Reference proteome</keyword>
<dbReference type="Proteomes" id="UP000176998">
    <property type="component" value="Unassembled WGS sequence"/>
</dbReference>
<dbReference type="RefSeq" id="XP_022481624.1">
    <property type="nucleotide sequence ID" value="XM_022611999.1"/>
</dbReference>
<evidence type="ECO:0000313" key="1">
    <source>
        <dbReference type="EMBL" id="OHF04489.1"/>
    </source>
</evidence>
<evidence type="ECO:0000313" key="2">
    <source>
        <dbReference type="Proteomes" id="UP000176998"/>
    </source>
</evidence>
<organism evidence="1 2">
    <name type="scientific">Colletotrichum orchidophilum</name>
    <dbReference type="NCBI Taxonomy" id="1209926"/>
    <lineage>
        <taxon>Eukaryota</taxon>
        <taxon>Fungi</taxon>
        <taxon>Dikarya</taxon>
        <taxon>Ascomycota</taxon>
        <taxon>Pezizomycotina</taxon>
        <taxon>Sordariomycetes</taxon>
        <taxon>Hypocreomycetidae</taxon>
        <taxon>Glomerellales</taxon>
        <taxon>Glomerellaceae</taxon>
        <taxon>Colletotrichum</taxon>
    </lineage>
</organism>
<sequence length="43" mass="4942">MCPDVTLDARPLTSWSSVGRWAWQILTSHMPYPPFRPFCSATM</sequence>
<gene>
    <name evidence="1" type="ORF">CORC01_00341</name>
</gene>
<protein>
    <submittedName>
        <fullName evidence="1">Uncharacterized protein</fullName>
    </submittedName>
</protein>